<organism evidence="1 2">
    <name type="scientific">Pseudomonas phage SG1</name>
    <dbReference type="NCBI Taxonomy" id="3035801"/>
    <lineage>
        <taxon>Viruses</taxon>
        <taxon>Duplodnaviria</taxon>
        <taxon>Heunggongvirae</taxon>
        <taxon>Uroviricota</taxon>
        <taxon>Caudoviricetes</taxon>
        <taxon>Lindbergviridae</taxon>
        <taxon>Pbunavirus</taxon>
        <taxon>Pbunavirus SG1</taxon>
    </lineage>
</organism>
<proteinExistence type="predicted"/>
<keyword evidence="2" id="KW-1185">Reference proteome</keyword>
<evidence type="ECO:0000313" key="2">
    <source>
        <dbReference type="Proteomes" id="UP001240393"/>
    </source>
</evidence>
<dbReference type="Proteomes" id="UP001240393">
    <property type="component" value="Segment"/>
</dbReference>
<protein>
    <submittedName>
        <fullName evidence="1">Uncharacterized protein</fullName>
    </submittedName>
</protein>
<name>A0AAF0IA73_9CAUD</name>
<dbReference type="EMBL" id="OQ594965">
    <property type="protein sequence ID" value="WES82446.1"/>
    <property type="molecule type" value="Genomic_DNA"/>
</dbReference>
<accession>A0AAF0IA73</accession>
<gene>
    <name evidence="1" type="ORF">SG1_41</name>
</gene>
<sequence>MIHLTIKVMAWFALLWATGLALITFAIHFCY</sequence>
<evidence type="ECO:0000313" key="1">
    <source>
        <dbReference type="EMBL" id="WES82446.1"/>
    </source>
</evidence>
<reference evidence="1 2" key="1">
    <citation type="submission" date="2023-03" db="EMBL/GenBank/DDBJ databases">
        <title>Genomic characterization of phage for antimicrobial resistance and biofilm control of Pseudomonas aeruginosa.</title>
        <authorList>
            <person name="Goh S."/>
            <person name="Zhang D."/>
            <person name="Yuan Q."/>
            <person name="Gin K."/>
        </authorList>
    </citation>
    <scope>NUCLEOTIDE SEQUENCE [LARGE SCALE GENOMIC DNA]</scope>
</reference>